<dbReference type="Gene3D" id="3.40.50.2300">
    <property type="match status" value="1"/>
</dbReference>
<proteinExistence type="predicted"/>
<dbReference type="GO" id="GO:0005524">
    <property type="term" value="F:ATP binding"/>
    <property type="evidence" value="ECO:0007669"/>
    <property type="project" value="UniProtKB-KW"/>
</dbReference>
<dbReference type="PANTHER" id="PTHR45339">
    <property type="entry name" value="HYBRID SIGNAL TRANSDUCTION HISTIDINE KINASE J"/>
    <property type="match status" value="1"/>
</dbReference>
<comment type="subcellular location">
    <subcellularLocation>
        <location evidence="2">Membrane</location>
    </subcellularLocation>
</comment>
<dbReference type="Gene3D" id="1.10.287.130">
    <property type="match status" value="1"/>
</dbReference>
<dbReference type="GO" id="GO:0000155">
    <property type="term" value="F:phosphorelay sensor kinase activity"/>
    <property type="evidence" value="ECO:0007669"/>
    <property type="project" value="InterPro"/>
</dbReference>
<keyword evidence="9" id="KW-0902">Two-component regulatory system</keyword>
<dbReference type="InterPro" id="IPR003594">
    <property type="entry name" value="HATPase_dom"/>
</dbReference>
<dbReference type="Pfam" id="PF00512">
    <property type="entry name" value="HisKA"/>
    <property type="match status" value="1"/>
</dbReference>
<evidence type="ECO:0000313" key="16">
    <source>
        <dbReference type="EMBL" id="APG26075.1"/>
    </source>
</evidence>
<dbReference type="CDD" id="cd00082">
    <property type="entry name" value="HisKA"/>
    <property type="match status" value="1"/>
</dbReference>
<dbReference type="SUPFAM" id="SSF52172">
    <property type="entry name" value="CheY-like"/>
    <property type="match status" value="1"/>
</dbReference>
<dbReference type="SMART" id="SM00388">
    <property type="entry name" value="HisKA"/>
    <property type="match status" value="1"/>
</dbReference>
<keyword evidence="7" id="KW-0418">Kinase</keyword>
<keyword evidence="12" id="KW-0472">Membrane</keyword>
<evidence type="ECO:0000256" key="7">
    <source>
        <dbReference type="ARBA" id="ARBA00022777"/>
    </source>
</evidence>
<dbReference type="FunFam" id="1.10.287.130:FF:000002">
    <property type="entry name" value="Two-component osmosensing histidine kinase"/>
    <property type="match status" value="1"/>
</dbReference>
<dbReference type="EC" id="2.7.13.3" evidence="3"/>
<keyword evidence="5" id="KW-0808">Transferase</keyword>
<evidence type="ECO:0000259" key="13">
    <source>
        <dbReference type="PROSITE" id="PS50109"/>
    </source>
</evidence>
<dbReference type="InterPro" id="IPR036097">
    <property type="entry name" value="HisK_dim/P_sf"/>
</dbReference>
<dbReference type="Gene3D" id="3.30.565.10">
    <property type="entry name" value="Histidine kinase-like ATPase, C-terminal domain"/>
    <property type="match status" value="1"/>
</dbReference>
<keyword evidence="8" id="KW-0067">ATP-binding</keyword>
<feature type="coiled-coil region" evidence="11">
    <location>
        <begin position="260"/>
        <end position="315"/>
    </location>
</feature>
<dbReference type="CDD" id="cd06225">
    <property type="entry name" value="HAMP"/>
    <property type="match status" value="1"/>
</dbReference>
<evidence type="ECO:0000256" key="1">
    <source>
        <dbReference type="ARBA" id="ARBA00000085"/>
    </source>
</evidence>
<evidence type="ECO:0000256" key="9">
    <source>
        <dbReference type="ARBA" id="ARBA00023012"/>
    </source>
</evidence>
<name>A0A1L3GJL2_SYNAC</name>
<dbReference type="Pfam" id="PF00072">
    <property type="entry name" value="Response_reg"/>
    <property type="match status" value="1"/>
</dbReference>
<dbReference type="InterPro" id="IPR005467">
    <property type="entry name" value="His_kinase_dom"/>
</dbReference>
<evidence type="ECO:0000256" key="5">
    <source>
        <dbReference type="ARBA" id="ARBA00022679"/>
    </source>
</evidence>
<dbReference type="GO" id="GO:0016020">
    <property type="term" value="C:membrane"/>
    <property type="evidence" value="ECO:0007669"/>
    <property type="project" value="UniProtKB-SubCell"/>
</dbReference>
<dbReference type="SUPFAM" id="SSF47384">
    <property type="entry name" value="Homodimeric domain of signal transducing histidine kinase"/>
    <property type="match status" value="1"/>
</dbReference>
<dbReference type="InterPro" id="IPR001789">
    <property type="entry name" value="Sig_transdc_resp-reg_receiver"/>
</dbReference>
<dbReference type="RefSeq" id="WP_072287914.1">
    <property type="nucleotide sequence ID" value="NZ_CP015455.1"/>
</dbReference>
<dbReference type="CDD" id="cd16922">
    <property type="entry name" value="HATPase_EvgS-ArcB-TorS-like"/>
    <property type="match status" value="1"/>
</dbReference>
<dbReference type="KEGG" id="pace:A6070_08495"/>
<dbReference type="Proteomes" id="UP000182264">
    <property type="component" value="Chromosome"/>
</dbReference>
<keyword evidence="12" id="KW-1133">Transmembrane helix</keyword>
<accession>A0A1L3GJL2</accession>
<dbReference type="InterPro" id="IPR003661">
    <property type="entry name" value="HisK_dim/P_dom"/>
</dbReference>
<evidence type="ECO:0000313" key="17">
    <source>
        <dbReference type="Proteomes" id="UP000182264"/>
    </source>
</evidence>
<keyword evidence="17" id="KW-1185">Reference proteome</keyword>
<dbReference type="SMART" id="SM00387">
    <property type="entry name" value="HATPase_c"/>
    <property type="match status" value="1"/>
</dbReference>
<evidence type="ECO:0000256" key="11">
    <source>
        <dbReference type="SAM" id="Coils"/>
    </source>
</evidence>
<dbReference type="EMBL" id="CP015518">
    <property type="protein sequence ID" value="APG26075.1"/>
    <property type="molecule type" value="Genomic_DNA"/>
</dbReference>
<reference evidence="16 17" key="1">
    <citation type="journal article" date="2017" name="Genome Announc.">
        <title>Complete Genome Sequences of Two Acetylene-Fermenting Pelobacter acetylenicus Strains.</title>
        <authorList>
            <person name="Sutton J.M."/>
            <person name="Baesman S.M."/>
            <person name="Fierst J.L."/>
            <person name="Poret-Peterson A.T."/>
            <person name="Oremland R.S."/>
            <person name="Dunlap D.S."/>
            <person name="Akob D.M."/>
        </authorList>
    </citation>
    <scope>NUCLEOTIDE SEQUENCE [LARGE SCALE GENOMIC DNA]</scope>
    <source>
        <strain evidence="16 17">DSM 3247</strain>
    </source>
</reference>
<dbReference type="PANTHER" id="PTHR45339:SF1">
    <property type="entry name" value="HYBRID SIGNAL TRANSDUCTION HISTIDINE KINASE J"/>
    <property type="match status" value="1"/>
</dbReference>
<keyword evidence="12" id="KW-0812">Transmembrane</keyword>
<dbReference type="CDD" id="cd17546">
    <property type="entry name" value="REC_hyHK_CKI1_RcsC-like"/>
    <property type="match status" value="1"/>
</dbReference>
<keyword evidence="6" id="KW-0547">Nucleotide-binding</keyword>
<keyword evidence="11" id="KW-0175">Coiled coil</keyword>
<dbReference type="PROSITE" id="PS50109">
    <property type="entry name" value="HIS_KIN"/>
    <property type="match status" value="1"/>
</dbReference>
<dbReference type="PROSITE" id="PS50110">
    <property type="entry name" value="RESPONSE_REGULATORY"/>
    <property type="match status" value="1"/>
</dbReference>
<dbReference type="AlphaFoldDB" id="A0A1L3GJL2"/>
<dbReference type="SUPFAM" id="SSF55874">
    <property type="entry name" value="ATPase domain of HSP90 chaperone/DNA topoisomerase II/histidine kinase"/>
    <property type="match status" value="1"/>
</dbReference>
<keyword evidence="4 10" id="KW-0597">Phosphoprotein</keyword>
<dbReference type="SMART" id="SM00448">
    <property type="entry name" value="REC"/>
    <property type="match status" value="1"/>
</dbReference>
<evidence type="ECO:0000256" key="4">
    <source>
        <dbReference type="ARBA" id="ARBA00022553"/>
    </source>
</evidence>
<dbReference type="PRINTS" id="PR00344">
    <property type="entry name" value="BCTRLSENSOR"/>
</dbReference>
<evidence type="ECO:0000256" key="2">
    <source>
        <dbReference type="ARBA" id="ARBA00004370"/>
    </source>
</evidence>
<dbReference type="Pfam" id="PF00672">
    <property type="entry name" value="HAMP"/>
    <property type="match status" value="1"/>
</dbReference>
<evidence type="ECO:0000256" key="10">
    <source>
        <dbReference type="PROSITE-ProRule" id="PRU00169"/>
    </source>
</evidence>
<dbReference type="PROSITE" id="PS50885">
    <property type="entry name" value="HAMP"/>
    <property type="match status" value="1"/>
</dbReference>
<dbReference type="InterPro" id="IPR003660">
    <property type="entry name" value="HAMP_dom"/>
</dbReference>
<comment type="catalytic activity">
    <reaction evidence="1">
        <text>ATP + protein L-histidine = ADP + protein N-phospho-L-histidine.</text>
        <dbReference type="EC" id="2.7.13.3"/>
    </reaction>
</comment>
<feature type="transmembrane region" description="Helical" evidence="12">
    <location>
        <begin position="191"/>
        <end position="210"/>
    </location>
</feature>
<feature type="modified residue" description="4-aspartylphosphate" evidence="10">
    <location>
        <position position="757"/>
    </location>
</feature>
<dbReference type="InterPro" id="IPR036890">
    <property type="entry name" value="HATPase_C_sf"/>
</dbReference>
<feature type="transmembrane region" description="Helical" evidence="12">
    <location>
        <begin position="29"/>
        <end position="51"/>
    </location>
</feature>
<feature type="domain" description="Histidine kinase" evidence="13">
    <location>
        <begin position="322"/>
        <end position="543"/>
    </location>
</feature>
<dbReference type="Gene3D" id="6.10.340.10">
    <property type="match status" value="1"/>
</dbReference>
<evidence type="ECO:0000259" key="14">
    <source>
        <dbReference type="PROSITE" id="PS50110"/>
    </source>
</evidence>
<dbReference type="SUPFAM" id="SSF158472">
    <property type="entry name" value="HAMP domain-like"/>
    <property type="match status" value="1"/>
</dbReference>
<gene>
    <name evidence="16" type="ORF">A7E75_14460</name>
</gene>
<evidence type="ECO:0000256" key="3">
    <source>
        <dbReference type="ARBA" id="ARBA00012438"/>
    </source>
</evidence>
<dbReference type="STRING" id="29542.A6070_08495"/>
<sequence>MRGKSTVFVWKQGWEQMFGFRHATLKKKLTGLMMLTCAVVLVLSASAFMAVEIVSFRRNMVEHNYALAEVLAANSTIVLTLRNKQVGDQVMSSLLQQPHINRAYIFTLRYQVVTHYLRPQKNHGAPGQWSAGMDPSTFELLARTVETDQRVHSFSPRSLAVVVPVRHMGRTIGMVYLQSGLGEFYLWLRSYALSVLAVLALSCLTGYFVARYLQSLVSRPILHLANKMRVVSGSQDFSVRVVNPANDEVGVLFQGFNRMLEQLESRDKQLEEYRYHLEEQVLKQTRELRETNDELHQTVEQLARARQAAEAANQAKSRFLANMSHEIRTPMIGVIGVSELLLKTGLDGQQRELAHMIQGSGESLLNILNDILDFSKIEAGRLVLETVPFNLLAVVEEPVALLAKAAHDKNLELICRIDPGTPVSLLGDPARLRQIVFNLVGNAVKFTERGDVTVRFGCREEDDSGACIYLEVRDTGIGIEPEAQQRIFESFSQADSSTTRHFGGTGLGLAIVKQLIEHMGGHIHLESARGDGSVFTCCIPLQKHEDRCWPGTVPPPGQAAAKALVAVAHTGLRDMLVEQLDAMHLAVETLSLNAPLSDEMIADSCRGANLRLVLTDACLLRDNPVLHDHFEKNCPKNCRRVVMTPRGLLCPEGGSGSLWEVLVKPVCPSQLHRMVAGLPVDVVACEPETAATVSGLAENGQKFVQRPRVLLAEDNPTTRRMITISLQSRGCQVVAAENGEQAVAEAMEQIFDLILMDCQMPIMDGYQAAAQLRHAGIKAPIIALTAHSRGEIDDQCRQCGMDDYLAKPFKHEHLFRLIRKWVPGSPERNDASLLAPDDWINHAPRN</sequence>
<protein>
    <recommendedName>
        <fullName evidence="3">histidine kinase</fullName>
        <ecNumber evidence="3">2.7.13.3</ecNumber>
    </recommendedName>
</protein>
<evidence type="ECO:0000256" key="6">
    <source>
        <dbReference type="ARBA" id="ARBA00022741"/>
    </source>
</evidence>
<dbReference type="Pfam" id="PF02518">
    <property type="entry name" value="HATPase_c"/>
    <property type="match status" value="1"/>
</dbReference>
<dbReference type="SMART" id="SM00304">
    <property type="entry name" value="HAMP"/>
    <property type="match status" value="1"/>
</dbReference>
<evidence type="ECO:0000256" key="12">
    <source>
        <dbReference type="SAM" id="Phobius"/>
    </source>
</evidence>
<feature type="domain" description="HAMP" evidence="15">
    <location>
        <begin position="215"/>
        <end position="268"/>
    </location>
</feature>
<dbReference type="OrthoDB" id="5378360at2"/>
<dbReference type="FunFam" id="3.30.565.10:FF:000078">
    <property type="entry name" value="Two-component sensor histidine kinase"/>
    <property type="match status" value="1"/>
</dbReference>
<dbReference type="InterPro" id="IPR011006">
    <property type="entry name" value="CheY-like_superfamily"/>
</dbReference>
<evidence type="ECO:0000256" key="8">
    <source>
        <dbReference type="ARBA" id="ARBA00022840"/>
    </source>
</evidence>
<feature type="domain" description="Response regulatory" evidence="14">
    <location>
        <begin position="708"/>
        <end position="822"/>
    </location>
</feature>
<evidence type="ECO:0000259" key="15">
    <source>
        <dbReference type="PROSITE" id="PS50885"/>
    </source>
</evidence>
<organism evidence="16 17">
    <name type="scientific">Syntrophotalea acetylenica</name>
    <name type="common">Pelobacter acetylenicus</name>
    <dbReference type="NCBI Taxonomy" id="29542"/>
    <lineage>
        <taxon>Bacteria</taxon>
        <taxon>Pseudomonadati</taxon>
        <taxon>Thermodesulfobacteriota</taxon>
        <taxon>Desulfuromonadia</taxon>
        <taxon>Desulfuromonadales</taxon>
        <taxon>Syntrophotaleaceae</taxon>
        <taxon>Syntrophotalea</taxon>
    </lineage>
</organism>
<dbReference type="InterPro" id="IPR004358">
    <property type="entry name" value="Sig_transdc_His_kin-like_C"/>
</dbReference>